<feature type="coiled-coil region" evidence="1">
    <location>
        <begin position="1529"/>
        <end position="1556"/>
    </location>
</feature>
<dbReference type="STRING" id="113226.A0A139HBP7"/>
<feature type="compositionally biased region" description="Low complexity" evidence="2">
    <location>
        <begin position="1059"/>
        <end position="1068"/>
    </location>
</feature>
<keyword evidence="5" id="KW-1185">Reference proteome</keyword>
<evidence type="ECO:0000313" key="5">
    <source>
        <dbReference type="Proteomes" id="UP000073492"/>
    </source>
</evidence>
<evidence type="ECO:0000259" key="3">
    <source>
        <dbReference type="PROSITE" id="PS50010"/>
    </source>
</evidence>
<feature type="region of interest" description="Disordered" evidence="2">
    <location>
        <begin position="770"/>
        <end position="846"/>
    </location>
</feature>
<dbReference type="InterPro" id="IPR035899">
    <property type="entry name" value="DBL_dom_sf"/>
</dbReference>
<feature type="compositionally biased region" description="Acidic residues" evidence="2">
    <location>
        <begin position="312"/>
        <end position="323"/>
    </location>
</feature>
<evidence type="ECO:0000256" key="2">
    <source>
        <dbReference type="SAM" id="MobiDB-lite"/>
    </source>
</evidence>
<feature type="compositionally biased region" description="Basic and acidic residues" evidence="2">
    <location>
        <begin position="831"/>
        <end position="843"/>
    </location>
</feature>
<gene>
    <name evidence="4" type="ORF">AC579_9444</name>
</gene>
<dbReference type="InterPro" id="IPR057454">
    <property type="entry name" value="Bud3_C"/>
</dbReference>
<feature type="domain" description="DH" evidence="3">
    <location>
        <begin position="238"/>
        <end position="443"/>
    </location>
</feature>
<feature type="compositionally biased region" description="Polar residues" evidence="2">
    <location>
        <begin position="1355"/>
        <end position="1369"/>
    </location>
</feature>
<name>A0A139HBP7_9PEZI</name>
<accession>A0A139HBP7</accession>
<dbReference type="PANTHER" id="PTHR22834:SF21">
    <property type="entry name" value="GUANYL NUCLEOTIDE EXCHANGE FACTOR, PUTATIVE (AFU_ORTHOLOGUE AFUA_5G11890)-RELATED"/>
    <property type="match status" value="1"/>
</dbReference>
<feature type="region of interest" description="Disordered" evidence="2">
    <location>
        <begin position="1422"/>
        <end position="1444"/>
    </location>
</feature>
<dbReference type="GO" id="GO:0032955">
    <property type="term" value="P:regulation of division septum assembly"/>
    <property type="evidence" value="ECO:0007669"/>
    <property type="project" value="TreeGrafter"/>
</dbReference>
<dbReference type="SMART" id="SM00325">
    <property type="entry name" value="RhoGEF"/>
    <property type="match status" value="1"/>
</dbReference>
<dbReference type="SUPFAM" id="SSF48065">
    <property type="entry name" value="DBL homology domain (DH-domain)"/>
    <property type="match status" value="1"/>
</dbReference>
<dbReference type="PROSITE" id="PS50010">
    <property type="entry name" value="DH_2"/>
    <property type="match status" value="1"/>
</dbReference>
<sequence length="1566" mass="171071">MATVIAPPPALSGDLSLFHTTDPLLGNNPVLVFYGPAATIGATSSRIQVHVLTPAGLGSYARLSVSPNSPFYSAVGNLPREEQGDEVCRGLAFGLKKYFTELGQGVKKTWTAQVKAPSPGALFGDDHIAILATRMTKIENVDDVIGDILDAFCEQRLSWLDVDVVLPPGSIKERPSSSHGAEDLSDLDILKRQFGRYAELVQTFGEITFLPTSRLKRAPSKANAIGRTASFLRSQKENVRKQLRELVGTEQNYVNRMKELQDLSGKVGADLKDRHQQQLAVVFSPSISKIVELNSAFSGAISKVVESTDSPAQEDIERSEDDLSTPPGTPPPDSQGLDQVAQCLCEWLPQFAEAYQEYVSSHAQASQTLRTLLRAQDSLAQELQEIGEQKLTSLLIEPIQRLPRYNLYIDSIAKQLPVKHPALKALLKARDIVTGICAENEGTEAAAMVERLRTRTMGWPIDIDVSGRLVAAVDYLELMPPYAFEGCDGARGMLFLFTDGVIMVEKSPTSKASARTLLTEMESGSLPSRSVESLSDTIGDLHFVRRLQLDALQCTESHDGSALQLLTFFQLAVGAIGAQEPILDSCQLLRLEGAYDGRVSRFVEEVAKARVESRFSEAERESSTWELRATEPATDSLNLLSAIFDDSNTEHTSSRGPCAPIRIVIDPEQHQSLVKPGHTDVRTVINLASLRDGDWRLTIDSVDGNLGREHVDTPDLVPALRRKIASLISARMAIEQPAMAACMIMRNSDILQSIGLQAAGQADYQVKAKFTPRERVHRPKSPKKLLSSFLSSVGPGNEPPNLLHKHLPSLPPQSQIPRMPSHASSASHKPPSRESRPTSKEETAPFAITSDLAANQLKKMEDTLSAYILALQARKGNIVGKNLKLRVVADPGLVEELYSGLLEDPNMMVLAAQAPLDVLMAAFERFLNIAWKDHIGQVMPTSLLQDVQAKAEALFPSEFDEYFKNALGRLAPQNQRAFKAIVKLLADLLDGTGNDGDRGILTACFAEVLVTEGNPHDYIALIDRFVDDTDTYFGEPVDVSMTHSYKDTGSVNSHKRARSINSGSLTSNTSSLRRKFGLGGLTREISRSEQESKVASVWRTLSKSARGDYSPGNSISKGSLGRSRSIDTEPPVLGMRPPSQDSKILAASFGDLPSLVRTPSSHNLGLSTIGEHPSFIPQGPPRKKRRSSLSDLKVLETSPKREPWSPPSPRRPVLTQKTLEEKALPDSPAPSTPSRPSSRENTGKFGSPLQKTPRSRLPSSFRRELSPGPSRALGSQPPPELPRPKTSHGEKQSELRRPKTSGGPADEVVITSRPTSNIPSLVPRATSPAKFTPSTPNRTGLSERPGAGNIVKKPSPQTEKTGRTRSTTVDAPGIPQPSSTRKLRMQSPQKLRERLQNEQSSIAAAQSSIQDELSKIGDELTSSTSMRSPVRGGSKTIGGRGSFSQASNMDLAQRVLKMEGTLPKQISDLNTRVITIQNDLSTSLTVSETKCKKLDELYREANGENEALYSKFNEELSRILKAVRGGEGVEELKKKLKEAQDEVVMLRRESSRLKRENVGLRAQLKE</sequence>
<feature type="compositionally biased region" description="Basic and acidic residues" evidence="2">
    <location>
        <begin position="1287"/>
        <end position="1297"/>
    </location>
</feature>
<dbReference type="OrthoDB" id="4066896at2759"/>
<dbReference type="Gene3D" id="1.20.900.10">
    <property type="entry name" value="Dbl homology (DH) domain"/>
    <property type="match status" value="1"/>
</dbReference>
<dbReference type="InterPro" id="IPR051492">
    <property type="entry name" value="Dynamin-Rho_GEF"/>
</dbReference>
<feature type="region of interest" description="Disordered" evidence="2">
    <location>
        <begin position="1163"/>
        <end position="1400"/>
    </location>
</feature>
<proteinExistence type="predicted"/>
<protein>
    <recommendedName>
        <fullName evidence="3">DH domain-containing protein</fullName>
    </recommendedName>
</protein>
<dbReference type="GO" id="GO:0031991">
    <property type="term" value="P:regulation of actomyosin contractile ring contraction"/>
    <property type="evidence" value="ECO:0007669"/>
    <property type="project" value="TreeGrafter"/>
</dbReference>
<dbReference type="EMBL" id="LFZO01000701">
    <property type="protein sequence ID" value="KXS99788.1"/>
    <property type="molecule type" value="Genomic_DNA"/>
</dbReference>
<evidence type="ECO:0000313" key="4">
    <source>
        <dbReference type="EMBL" id="KXS99788.1"/>
    </source>
</evidence>
<dbReference type="Pfam" id="PF25351">
    <property type="entry name" value="PH_BUD3_C"/>
    <property type="match status" value="1"/>
</dbReference>
<dbReference type="PANTHER" id="PTHR22834">
    <property type="entry name" value="NUCLEAR FUSION PROTEIN FUS2"/>
    <property type="match status" value="1"/>
</dbReference>
<dbReference type="GO" id="GO:0005085">
    <property type="term" value="F:guanyl-nucleotide exchange factor activity"/>
    <property type="evidence" value="ECO:0007669"/>
    <property type="project" value="InterPro"/>
</dbReference>
<dbReference type="GO" id="GO:0005737">
    <property type="term" value="C:cytoplasm"/>
    <property type="evidence" value="ECO:0007669"/>
    <property type="project" value="TreeGrafter"/>
</dbReference>
<feature type="compositionally biased region" description="Low complexity" evidence="2">
    <location>
        <begin position="820"/>
        <end position="829"/>
    </location>
</feature>
<feature type="region of interest" description="Disordered" evidence="2">
    <location>
        <begin position="1106"/>
        <end position="1140"/>
    </location>
</feature>
<keyword evidence="1" id="KW-0175">Coiled coil</keyword>
<feature type="region of interest" description="Disordered" evidence="2">
    <location>
        <begin position="306"/>
        <end position="336"/>
    </location>
</feature>
<organism evidence="4 5">
    <name type="scientific">Pseudocercospora musae</name>
    <dbReference type="NCBI Taxonomy" id="113226"/>
    <lineage>
        <taxon>Eukaryota</taxon>
        <taxon>Fungi</taxon>
        <taxon>Dikarya</taxon>
        <taxon>Ascomycota</taxon>
        <taxon>Pezizomycotina</taxon>
        <taxon>Dothideomycetes</taxon>
        <taxon>Dothideomycetidae</taxon>
        <taxon>Mycosphaerellales</taxon>
        <taxon>Mycosphaerellaceae</taxon>
        <taxon>Pseudocercospora</taxon>
    </lineage>
</organism>
<dbReference type="Proteomes" id="UP000073492">
    <property type="component" value="Unassembled WGS sequence"/>
</dbReference>
<comment type="caution">
    <text evidence="4">The sequence shown here is derived from an EMBL/GenBank/DDBJ whole genome shotgun (WGS) entry which is preliminary data.</text>
</comment>
<dbReference type="InterPro" id="IPR000219">
    <property type="entry name" value="DH_dom"/>
</dbReference>
<feature type="region of interest" description="Disordered" evidence="2">
    <location>
        <begin position="1047"/>
        <end position="1068"/>
    </location>
</feature>
<evidence type="ECO:0000256" key="1">
    <source>
        <dbReference type="SAM" id="Coils"/>
    </source>
</evidence>
<dbReference type="Pfam" id="PF00621">
    <property type="entry name" value="RhoGEF"/>
    <property type="match status" value="1"/>
</dbReference>
<reference evidence="4 5" key="1">
    <citation type="submission" date="2015-07" db="EMBL/GenBank/DDBJ databases">
        <title>Comparative genomics of the Sigatoka disease complex on banana suggests a link between parallel evolutionary changes in Pseudocercospora fijiensis and Pseudocercospora eumusae and increased virulence on the banana host.</title>
        <authorList>
            <person name="Chang T.-C."/>
            <person name="Salvucci A."/>
            <person name="Crous P.W."/>
            <person name="Stergiopoulos I."/>
        </authorList>
    </citation>
    <scope>NUCLEOTIDE SEQUENCE [LARGE SCALE GENOMIC DNA]</scope>
    <source>
        <strain evidence="4 5">CBS 116634</strain>
    </source>
</reference>